<sequence>MPSEVAEKGMKRKRQEASKKTSDTKCVKDEGKKQARQNQASPALSDGRLELLDKPDADAGLNATAPVDHLRAWFENVMARFNEVDMYLEVQNSKCDEEERHKRYLDYYRLATALAKWLDIEALKLRSKVSHEIQRRGLDDDYTEEWDLEILSIDETDKAIGKLARVWGTLALGVVHIYPEAYVPLWAKLVEKEENWDIVVNWINRAVYERCARQAMEGKCTPHVLQCDILKALTMESPVEPVSKENLSMIQGELNWQGLITPASPRSTP</sequence>
<feature type="region of interest" description="Disordered" evidence="1">
    <location>
        <begin position="1"/>
        <end position="46"/>
    </location>
</feature>
<dbReference type="Proteomes" id="UP001143548">
    <property type="component" value="Unassembled WGS sequence"/>
</dbReference>
<evidence type="ECO:0000256" key="1">
    <source>
        <dbReference type="SAM" id="MobiDB-lite"/>
    </source>
</evidence>
<accession>A0A9W5YMJ8</accession>
<name>A0A9W5YMJ8_9EURO</name>
<proteinExistence type="predicted"/>
<gene>
    <name evidence="2" type="ORF">AbraCBS73388_003875</name>
</gene>
<comment type="caution">
    <text evidence="2">The sequence shown here is derived from an EMBL/GenBank/DDBJ whole genome shotgun (WGS) entry which is preliminary data.</text>
</comment>
<evidence type="ECO:0000313" key="2">
    <source>
        <dbReference type="EMBL" id="GKZ19404.1"/>
    </source>
</evidence>
<evidence type="ECO:0000313" key="3">
    <source>
        <dbReference type="Proteomes" id="UP001143548"/>
    </source>
</evidence>
<dbReference type="AlphaFoldDB" id="A0A9W5YMJ8"/>
<protein>
    <submittedName>
        <fullName evidence="2">Uncharacterized protein</fullName>
    </submittedName>
</protein>
<reference evidence="2" key="1">
    <citation type="submission" date="2022-07" db="EMBL/GenBank/DDBJ databases">
        <title>Taxonomy of Aspergillus series Nigri: significant species reduction supported by multi-species coalescent approaches.</title>
        <authorList>
            <person name="Bian C."/>
            <person name="Kusuya Y."/>
            <person name="Sklenar F."/>
            <person name="D'hooge E."/>
            <person name="Yaguchi T."/>
            <person name="Takahashi H."/>
            <person name="Hubka V."/>
        </authorList>
    </citation>
    <scope>NUCLEOTIDE SEQUENCE</scope>
    <source>
        <strain evidence="2">CBS 733.88</strain>
    </source>
</reference>
<organism evidence="2 3">
    <name type="scientific">Aspergillus brasiliensis</name>
    <dbReference type="NCBI Taxonomy" id="319629"/>
    <lineage>
        <taxon>Eukaryota</taxon>
        <taxon>Fungi</taxon>
        <taxon>Dikarya</taxon>
        <taxon>Ascomycota</taxon>
        <taxon>Pezizomycotina</taxon>
        <taxon>Eurotiomycetes</taxon>
        <taxon>Eurotiomycetidae</taxon>
        <taxon>Eurotiales</taxon>
        <taxon>Aspergillaceae</taxon>
        <taxon>Aspergillus</taxon>
        <taxon>Aspergillus subgen. Circumdati</taxon>
    </lineage>
</organism>
<feature type="compositionally biased region" description="Basic and acidic residues" evidence="1">
    <location>
        <begin position="1"/>
        <end position="33"/>
    </location>
</feature>
<dbReference type="EMBL" id="BROQ01000019">
    <property type="protein sequence ID" value="GKZ19404.1"/>
    <property type="molecule type" value="Genomic_DNA"/>
</dbReference>